<evidence type="ECO:0008006" key="4">
    <source>
        <dbReference type="Google" id="ProtNLM"/>
    </source>
</evidence>
<comment type="caution">
    <text evidence="2">The sequence shown here is derived from an EMBL/GenBank/DDBJ whole genome shotgun (WGS) entry which is preliminary data.</text>
</comment>
<proteinExistence type="predicted"/>
<evidence type="ECO:0000313" key="3">
    <source>
        <dbReference type="Proteomes" id="UP001218218"/>
    </source>
</evidence>
<sequence length="74" mass="8107">MPKPLVHLWLKSLISHIALPLVPGYSCTSVDYQLASQHSLKKTYRVIPTRISAPSAQPTPKNLPTTRLLAAMAS</sequence>
<reference evidence="2" key="1">
    <citation type="submission" date="2023-03" db="EMBL/GenBank/DDBJ databases">
        <title>Massive genome expansion in bonnet fungi (Mycena s.s.) driven by repeated elements and novel gene families across ecological guilds.</title>
        <authorList>
            <consortium name="Lawrence Berkeley National Laboratory"/>
            <person name="Harder C.B."/>
            <person name="Miyauchi S."/>
            <person name="Viragh M."/>
            <person name="Kuo A."/>
            <person name="Thoen E."/>
            <person name="Andreopoulos B."/>
            <person name="Lu D."/>
            <person name="Skrede I."/>
            <person name="Drula E."/>
            <person name="Henrissat B."/>
            <person name="Morin E."/>
            <person name="Kohler A."/>
            <person name="Barry K."/>
            <person name="LaButti K."/>
            <person name="Morin E."/>
            <person name="Salamov A."/>
            <person name="Lipzen A."/>
            <person name="Mereny Z."/>
            <person name="Hegedus B."/>
            <person name="Baldrian P."/>
            <person name="Stursova M."/>
            <person name="Weitz H."/>
            <person name="Taylor A."/>
            <person name="Grigoriev I.V."/>
            <person name="Nagy L.G."/>
            <person name="Martin F."/>
            <person name="Kauserud H."/>
        </authorList>
    </citation>
    <scope>NUCLEOTIDE SEQUENCE</scope>
    <source>
        <strain evidence="2">CBHHK002</strain>
    </source>
</reference>
<feature type="signal peptide" evidence="1">
    <location>
        <begin position="1"/>
        <end position="24"/>
    </location>
</feature>
<feature type="chain" id="PRO_5042142884" description="Secreted protein" evidence="1">
    <location>
        <begin position="25"/>
        <end position="74"/>
    </location>
</feature>
<dbReference type="Proteomes" id="UP001218218">
    <property type="component" value="Unassembled WGS sequence"/>
</dbReference>
<feature type="non-terminal residue" evidence="2">
    <location>
        <position position="1"/>
    </location>
</feature>
<gene>
    <name evidence="2" type="ORF">DFH08DRAFT_872147</name>
</gene>
<accession>A0AAD7ENK6</accession>
<protein>
    <recommendedName>
        <fullName evidence="4">Secreted protein</fullName>
    </recommendedName>
</protein>
<evidence type="ECO:0000313" key="2">
    <source>
        <dbReference type="EMBL" id="KAJ7343232.1"/>
    </source>
</evidence>
<evidence type="ECO:0000256" key="1">
    <source>
        <dbReference type="SAM" id="SignalP"/>
    </source>
</evidence>
<dbReference type="EMBL" id="JARIHO010000023">
    <property type="protein sequence ID" value="KAJ7343232.1"/>
    <property type="molecule type" value="Genomic_DNA"/>
</dbReference>
<name>A0AAD7ENK6_9AGAR</name>
<organism evidence="2 3">
    <name type="scientific">Mycena albidolilacea</name>
    <dbReference type="NCBI Taxonomy" id="1033008"/>
    <lineage>
        <taxon>Eukaryota</taxon>
        <taxon>Fungi</taxon>
        <taxon>Dikarya</taxon>
        <taxon>Basidiomycota</taxon>
        <taxon>Agaricomycotina</taxon>
        <taxon>Agaricomycetes</taxon>
        <taxon>Agaricomycetidae</taxon>
        <taxon>Agaricales</taxon>
        <taxon>Marasmiineae</taxon>
        <taxon>Mycenaceae</taxon>
        <taxon>Mycena</taxon>
    </lineage>
</organism>
<dbReference type="AlphaFoldDB" id="A0AAD7ENK6"/>
<keyword evidence="3" id="KW-1185">Reference proteome</keyword>
<keyword evidence="1" id="KW-0732">Signal</keyword>